<name>A0AAD5LMX8_9CRUS</name>
<sequence>MSQRRRAAEVAEKKAADAIRSDDIIEDVIPESKSWNSEQSQSSNGKPQLAGAAAKAKLGAAKPKGKDTEVIQLEEMADEEEKEKTMKFDQSKKQQESGGKRGEPRTHEKLVSAGKKGASVRWSKEKQEQEGGPDPDYKLNEENEDDKEAYKEEFQEEPVEEEENFEEEGEDQGEGENKEDRMHKIRVEAGKKAIATRKAHIKEQDPNVKSDKDADAVLHDQLSAIGKKGANARWSRDKDEDNGGDEENQGEEEDKEARMHNIRVEAGKKAMATRKQHIKEQDPGVQSDEEADAVLHEQLSAIGKKGAAARWSRDKGQGGDQGEGEEEEDEEEKEARLHDIRVQAGKKAMATRKQRLKEQDPGVQSDEEADEVLHEQLSAIGKKGASARWAREKGEGSAEEEEGDEDENEKAARLHKIRVEAGKKAAATRKAHAQQQQNSAGESEEEEPSTHEKLSAAGKKGASARWARAKKRDSEGENEGANGNMKKARASSRVAMEHCKS</sequence>
<accession>A0AAD5LMX8</accession>
<organism evidence="2 3">
    <name type="scientific">Daphnia sinensis</name>
    <dbReference type="NCBI Taxonomy" id="1820382"/>
    <lineage>
        <taxon>Eukaryota</taxon>
        <taxon>Metazoa</taxon>
        <taxon>Ecdysozoa</taxon>
        <taxon>Arthropoda</taxon>
        <taxon>Crustacea</taxon>
        <taxon>Branchiopoda</taxon>
        <taxon>Diplostraca</taxon>
        <taxon>Cladocera</taxon>
        <taxon>Anomopoda</taxon>
        <taxon>Daphniidae</taxon>
        <taxon>Daphnia</taxon>
        <taxon>Daphnia similis group</taxon>
    </lineage>
</organism>
<evidence type="ECO:0000256" key="1">
    <source>
        <dbReference type="SAM" id="MobiDB-lite"/>
    </source>
</evidence>
<reference evidence="2 3" key="1">
    <citation type="submission" date="2022-05" db="EMBL/GenBank/DDBJ databases">
        <title>A multi-omics perspective on studying reproductive biology in Daphnia sinensis.</title>
        <authorList>
            <person name="Jia J."/>
        </authorList>
    </citation>
    <scope>NUCLEOTIDE SEQUENCE [LARGE SCALE GENOMIC DNA]</scope>
    <source>
        <strain evidence="2 3">WSL</strain>
    </source>
</reference>
<feature type="compositionally biased region" description="Basic and acidic residues" evidence="1">
    <location>
        <begin position="82"/>
        <end position="110"/>
    </location>
</feature>
<feature type="compositionally biased region" description="Acidic residues" evidence="1">
    <location>
        <begin position="154"/>
        <end position="174"/>
    </location>
</feature>
<evidence type="ECO:0000313" key="3">
    <source>
        <dbReference type="Proteomes" id="UP000820818"/>
    </source>
</evidence>
<dbReference type="Proteomes" id="UP000820818">
    <property type="component" value="Linkage Group LG1"/>
</dbReference>
<protein>
    <submittedName>
        <fullName evidence="2">Uncharacterized protein</fullName>
    </submittedName>
</protein>
<proteinExistence type="predicted"/>
<evidence type="ECO:0000313" key="2">
    <source>
        <dbReference type="EMBL" id="KAI9565690.1"/>
    </source>
</evidence>
<feature type="compositionally biased region" description="Basic and acidic residues" evidence="1">
    <location>
        <begin position="122"/>
        <end position="141"/>
    </location>
</feature>
<dbReference type="AlphaFoldDB" id="A0AAD5LMX8"/>
<feature type="compositionally biased region" description="Basic and acidic residues" evidence="1">
    <location>
        <begin position="201"/>
        <end position="218"/>
    </location>
</feature>
<feature type="compositionally biased region" description="Low complexity" evidence="1">
    <location>
        <begin position="455"/>
        <end position="466"/>
    </location>
</feature>
<feature type="compositionally biased region" description="Basic and acidic residues" evidence="1">
    <location>
        <begin position="255"/>
        <end position="268"/>
    </location>
</feature>
<feature type="region of interest" description="Disordered" evidence="1">
    <location>
        <begin position="1"/>
        <end position="501"/>
    </location>
</feature>
<feature type="compositionally biased region" description="Basic and acidic residues" evidence="1">
    <location>
        <begin position="175"/>
        <end position="191"/>
    </location>
</feature>
<keyword evidence="3" id="KW-1185">Reference proteome</keyword>
<dbReference type="EMBL" id="WJBH02000001">
    <property type="protein sequence ID" value="KAI9565690.1"/>
    <property type="molecule type" value="Genomic_DNA"/>
</dbReference>
<comment type="caution">
    <text evidence="2">The sequence shown here is derived from an EMBL/GenBank/DDBJ whole genome shotgun (WGS) entry which is preliminary data.</text>
</comment>
<feature type="compositionally biased region" description="Acidic residues" evidence="1">
    <location>
        <begin position="242"/>
        <end position="254"/>
    </location>
</feature>
<feature type="compositionally biased region" description="Basic and acidic residues" evidence="1">
    <location>
        <begin position="409"/>
        <end position="423"/>
    </location>
</feature>
<gene>
    <name evidence="2" type="ORF">GHT06_009482</name>
</gene>
<feature type="compositionally biased region" description="Acidic residues" evidence="1">
    <location>
        <begin position="397"/>
        <end position="408"/>
    </location>
</feature>
<feature type="compositionally biased region" description="Acidic residues" evidence="1">
    <location>
        <begin position="322"/>
        <end position="332"/>
    </location>
</feature>
<feature type="compositionally biased region" description="Low complexity" evidence="1">
    <location>
        <begin position="31"/>
        <end position="62"/>
    </location>
</feature>
<feature type="compositionally biased region" description="Basic and acidic residues" evidence="1">
    <location>
        <begin position="1"/>
        <end position="23"/>
    </location>
</feature>